<feature type="transmembrane region" description="Helical" evidence="10">
    <location>
        <begin position="77"/>
        <end position="97"/>
    </location>
</feature>
<dbReference type="CDD" id="cd16917">
    <property type="entry name" value="HATPase_UhpB-NarQ-NarX-like"/>
    <property type="match status" value="1"/>
</dbReference>
<dbReference type="Pfam" id="PF07730">
    <property type="entry name" value="HisKA_3"/>
    <property type="match status" value="1"/>
</dbReference>
<evidence type="ECO:0000256" key="9">
    <source>
        <dbReference type="SAM" id="MobiDB-lite"/>
    </source>
</evidence>
<feature type="region of interest" description="Disordered" evidence="9">
    <location>
        <begin position="333"/>
        <end position="373"/>
    </location>
</feature>
<evidence type="ECO:0000313" key="13">
    <source>
        <dbReference type="Proteomes" id="UP000774570"/>
    </source>
</evidence>
<reference evidence="12 13" key="1">
    <citation type="submission" date="2021-07" db="EMBL/GenBank/DDBJ databases">
        <title>Actinomadura sp. PM05-2 isolated from lichen.</title>
        <authorList>
            <person name="Somphong A."/>
            <person name="Phongsopitanun W."/>
            <person name="Tanasupawat S."/>
            <person name="Peongsungnone V."/>
        </authorList>
    </citation>
    <scope>NUCLEOTIDE SEQUENCE [LARGE SCALE GENOMIC DNA]</scope>
    <source>
        <strain evidence="12 13">PM05-2</strain>
    </source>
</reference>
<comment type="caution">
    <text evidence="12">The sequence shown here is derived from an EMBL/GenBank/DDBJ whole genome shotgun (WGS) entry which is preliminary data.</text>
</comment>
<evidence type="ECO:0000256" key="8">
    <source>
        <dbReference type="ARBA" id="ARBA00023012"/>
    </source>
</evidence>
<dbReference type="Gene3D" id="3.30.565.10">
    <property type="entry name" value="Histidine kinase-like ATPase, C-terminal domain"/>
    <property type="match status" value="1"/>
</dbReference>
<name>A0ABS7FS78_9ACTN</name>
<dbReference type="InterPro" id="IPR036890">
    <property type="entry name" value="HATPase_C_sf"/>
</dbReference>
<evidence type="ECO:0000256" key="5">
    <source>
        <dbReference type="ARBA" id="ARBA00022741"/>
    </source>
</evidence>
<evidence type="ECO:0000256" key="1">
    <source>
        <dbReference type="ARBA" id="ARBA00000085"/>
    </source>
</evidence>
<keyword evidence="4" id="KW-0808">Transferase</keyword>
<protein>
    <recommendedName>
        <fullName evidence="2">histidine kinase</fullName>
        <ecNumber evidence="2">2.7.13.3</ecNumber>
    </recommendedName>
</protein>
<feature type="compositionally biased region" description="Low complexity" evidence="9">
    <location>
        <begin position="351"/>
        <end position="373"/>
    </location>
</feature>
<keyword evidence="8" id="KW-0902">Two-component regulatory system</keyword>
<keyword evidence="5" id="KW-0547">Nucleotide-binding</keyword>
<dbReference type="SUPFAM" id="SSF55874">
    <property type="entry name" value="ATPase domain of HSP90 chaperone/DNA topoisomerase II/histidine kinase"/>
    <property type="match status" value="1"/>
</dbReference>
<evidence type="ECO:0000313" key="12">
    <source>
        <dbReference type="EMBL" id="MBW8483260.1"/>
    </source>
</evidence>
<evidence type="ECO:0000256" key="3">
    <source>
        <dbReference type="ARBA" id="ARBA00022553"/>
    </source>
</evidence>
<evidence type="ECO:0000256" key="10">
    <source>
        <dbReference type="SAM" id="Phobius"/>
    </source>
</evidence>
<feature type="domain" description="Signal transduction histidine kinase subgroup 3 dimerisation and phosphoacceptor" evidence="11">
    <location>
        <begin position="155"/>
        <end position="219"/>
    </location>
</feature>
<sequence length="373" mass="39026">MLEGARESFPEHEQPSVVRDVAIGAVAILAVTLYRRRRPVGTALLGTALSLLSGLAMGAMAVGLFAVGVHRSWRATLAVAALDCAFVTVTFLLAPMADPGERLSSIVVFVLALVVIASLGMLLRSRRALIASLAERARQAEESQRLRVEEARLLERERIAREMHDVLAHRISLLAVQAGALEFGADATERQRAAAGVIRRGAHDAMEDLRLVIGVLRSGGGDVPEPPQPSLADVPALVDQSRAAGARVDLADRVPRAADVPQVIGRHAYRIVQEGLTNARRHAPGAPVSVVLELDAAGLRVEVANPLPAGPARAAPPGSGNGLLGLRERAGLAGGSLEHGPGDDGRWRLSARLPVPGRARAAAPDGTAASSGH</sequence>
<keyword evidence="10" id="KW-0472">Membrane</keyword>
<evidence type="ECO:0000256" key="7">
    <source>
        <dbReference type="ARBA" id="ARBA00022840"/>
    </source>
</evidence>
<keyword evidence="10" id="KW-0812">Transmembrane</keyword>
<keyword evidence="13" id="KW-1185">Reference proteome</keyword>
<dbReference type="EMBL" id="JAIBOA010000007">
    <property type="protein sequence ID" value="MBW8483260.1"/>
    <property type="molecule type" value="Genomic_DNA"/>
</dbReference>
<evidence type="ECO:0000256" key="4">
    <source>
        <dbReference type="ARBA" id="ARBA00022679"/>
    </source>
</evidence>
<comment type="catalytic activity">
    <reaction evidence="1">
        <text>ATP + protein L-histidine = ADP + protein N-phospho-L-histidine.</text>
        <dbReference type="EC" id="2.7.13.3"/>
    </reaction>
</comment>
<feature type="transmembrane region" description="Helical" evidence="10">
    <location>
        <begin position="103"/>
        <end position="123"/>
    </location>
</feature>
<feature type="transmembrane region" description="Helical" evidence="10">
    <location>
        <begin position="16"/>
        <end position="34"/>
    </location>
</feature>
<keyword evidence="6 12" id="KW-0418">Kinase</keyword>
<dbReference type="Proteomes" id="UP000774570">
    <property type="component" value="Unassembled WGS sequence"/>
</dbReference>
<evidence type="ECO:0000259" key="11">
    <source>
        <dbReference type="Pfam" id="PF07730"/>
    </source>
</evidence>
<keyword evidence="7" id="KW-0067">ATP-binding</keyword>
<dbReference type="InterPro" id="IPR050482">
    <property type="entry name" value="Sensor_HK_TwoCompSys"/>
</dbReference>
<feature type="transmembrane region" description="Helical" evidence="10">
    <location>
        <begin position="40"/>
        <end position="65"/>
    </location>
</feature>
<dbReference type="InterPro" id="IPR011712">
    <property type="entry name" value="Sig_transdc_His_kin_sub3_dim/P"/>
</dbReference>
<gene>
    <name evidence="12" type="ORF">K1Y72_12825</name>
</gene>
<dbReference type="PANTHER" id="PTHR24421:SF10">
    <property type="entry name" value="NITRATE_NITRITE SENSOR PROTEIN NARQ"/>
    <property type="match status" value="1"/>
</dbReference>
<keyword evidence="10" id="KW-1133">Transmembrane helix</keyword>
<keyword evidence="3" id="KW-0597">Phosphoprotein</keyword>
<accession>A0ABS7FS78</accession>
<dbReference type="GO" id="GO:0016301">
    <property type="term" value="F:kinase activity"/>
    <property type="evidence" value="ECO:0007669"/>
    <property type="project" value="UniProtKB-KW"/>
</dbReference>
<proteinExistence type="predicted"/>
<evidence type="ECO:0000256" key="2">
    <source>
        <dbReference type="ARBA" id="ARBA00012438"/>
    </source>
</evidence>
<dbReference type="Gene3D" id="1.20.5.1930">
    <property type="match status" value="1"/>
</dbReference>
<dbReference type="PANTHER" id="PTHR24421">
    <property type="entry name" value="NITRATE/NITRITE SENSOR PROTEIN NARX-RELATED"/>
    <property type="match status" value="1"/>
</dbReference>
<evidence type="ECO:0000256" key="6">
    <source>
        <dbReference type="ARBA" id="ARBA00022777"/>
    </source>
</evidence>
<dbReference type="EC" id="2.7.13.3" evidence="2"/>
<organism evidence="12 13">
    <name type="scientific">Actinomadura parmotrematis</name>
    <dbReference type="NCBI Taxonomy" id="2864039"/>
    <lineage>
        <taxon>Bacteria</taxon>
        <taxon>Bacillati</taxon>
        <taxon>Actinomycetota</taxon>
        <taxon>Actinomycetes</taxon>
        <taxon>Streptosporangiales</taxon>
        <taxon>Thermomonosporaceae</taxon>
        <taxon>Actinomadura</taxon>
    </lineage>
</organism>